<feature type="transmembrane region" description="Helical" evidence="1">
    <location>
        <begin position="297"/>
        <end position="317"/>
    </location>
</feature>
<accession>A0ABR3GP43</accession>
<protein>
    <submittedName>
        <fullName evidence="3">Uncharacterized protein</fullName>
    </submittedName>
</protein>
<evidence type="ECO:0000313" key="3">
    <source>
        <dbReference type="EMBL" id="KAL0637687.1"/>
    </source>
</evidence>
<feature type="chain" id="PRO_5046894253" evidence="2">
    <location>
        <begin position="29"/>
        <end position="419"/>
    </location>
</feature>
<keyword evidence="1" id="KW-0812">Transmembrane</keyword>
<sequence>MWQAGGRLNQKKLMWSVVTLLFPEIALCVAAHERKTAHLLRNEMRVFVQYDHWDLTLAYYAVMGGFVITQEIDEDADKELGKINIEGNSDTIQSIQGQGHQNGVPIYKVARASKLQTSTFGNRCTLTPRGILRLAELGKLPESYTSRTVKDKSKASFLAKFVVCFQAVWIIIQVGGRYIAGLPVTLLELYTVLHTICAVAMYIIWIDKPFDVNQPTFVSIHLREMSELSKTDPTYHNPTNIFWHHDYAECLTQRAGLGKLLFRQLWDWNDFKKGEYSYNLRLLLGAYSAMWNGWRKFGWETVVLSLVGLAYGGLHLAAWNYEFPSLAERRLWKISSLLTAGAFSMFSFTVMVGFLGHVIWEEVNKKIKIRDRDAQELAIKVTEPGPEEAPKPVGRWSKFTLWVRESSQSLIFGAMGLMM</sequence>
<keyword evidence="2" id="KW-0732">Signal</keyword>
<dbReference type="PANTHER" id="PTHR35043">
    <property type="entry name" value="TRANSCRIPTION FACTOR DOMAIN-CONTAINING PROTEIN"/>
    <property type="match status" value="1"/>
</dbReference>
<keyword evidence="1" id="KW-1133">Transmembrane helix</keyword>
<feature type="transmembrane region" description="Helical" evidence="1">
    <location>
        <begin position="337"/>
        <end position="360"/>
    </location>
</feature>
<gene>
    <name evidence="3" type="ORF">Q9L58_003247</name>
</gene>
<evidence type="ECO:0000256" key="2">
    <source>
        <dbReference type="SAM" id="SignalP"/>
    </source>
</evidence>
<feature type="transmembrane region" description="Helical" evidence="1">
    <location>
        <begin position="186"/>
        <end position="205"/>
    </location>
</feature>
<comment type="caution">
    <text evidence="3">The sequence shown here is derived from an EMBL/GenBank/DDBJ whole genome shotgun (WGS) entry which is preliminary data.</text>
</comment>
<feature type="transmembrane region" description="Helical" evidence="1">
    <location>
        <begin position="157"/>
        <end position="180"/>
    </location>
</feature>
<evidence type="ECO:0000313" key="4">
    <source>
        <dbReference type="Proteomes" id="UP001447188"/>
    </source>
</evidence>
<name>A0ABR3GP43_9PEZI</name>
<proteinExistence type="predicted"/>
<feature type="signal peptide" evidence="2">
    <location>
        <begin position="1"/>
        <end position="28"/>
    </location>
</feature>
<dbReference type="PANTHER" id="PTHR35043:SF7">
    <property type="entry name" value="TRANSCRIPTION FACTOR DOMAIN-CONTAINING PROTEIN"/>
    <property type="match status" value="1"/>
</dbReference>
<organism evidence="3 4">
    <name type="scientific">Discina gigas</name>
    <dbReference type="NCBI Taxonomy" id="1032678"/>
    <lineage>
        <taxon>Eukaryota</taxon>
        <taxon>Fungi</taxon>
        <taxon>Dikarya</taxon>
        <taxon>Ascomycota</taxon>
        <taxon>Pezizomycotina</taxon>
        <taxon>Pezizomycetes</taxon>
        <taxon>Pezizales</taxon>
        <taxon>Discinaceae</taxon>
        <taxon>Discina</taxon>
    </lineage>
</organism>
<dbReference type="EMBL" id="JBBBZM010000031">
    <property type="protein sequence ID" value="KAL0637687.1"/>
    <property type="molecule type" value="Genomic_DNA"/>
</dbReference>
<keyword evidence="1" id="KW-0472">Membrane</keyword>
<reference evidence="3 4" key="1">
    <citation type="submission" date="2024-02" db="EMBL/GenBank/DDBJ databases">
        <title>Discinaceae phylogenomics.</title>
        <authorList>
            <person name="Dirks A.C."/>
            <person name="James T.Y."/>
        </authorList>
    </citation>
    <scope>NUCLEOTIDE SEQUENCE [LARGE SCALE GENOMIC DNA]</scope>
    <source>
        <strain evidence="3 4">ACD0624</strain>
    </source>
</reference>
<dbReference type="Proteomes" id="UP001447188">
    <property type="component" value="Unassembled WGS sequence"/>
</dbReference>
<keyword evidence="4" id="KW-1185">Reference proteome</keyword>
<evidence type="ECO:0000256" key="1">
    <source>
        <dbReference type="SAM" id="Phobius"/>
    </source>
</evidence>